<dbReference type="HOGENOM" id="CLU_2446703_0_0_1"/>
<organism evidence="2 3">
    <name type="scientific">Oidiodendron maius (strain Zn)</name>
    <dbReference type="NCBI Taxonomy" id="913774"/>
    <lineage>
        <taxon>Eukaryota</taxon>
        <taxon>Fungi</taxon>
        <taxon>Dikarya</taxon>
        <taxon>Ascomycota</taxon>
        <taxon>Pezizomycotina</taxon>
        <taxon>Leotiomycetes</taxon>
        <taxon>Leotiomycetes incertae sedis</taxon>
        <taxon>Myxotrichaceae</taxon>
        <taxon>Oidiodendron</taxon>
    </lineage>
</organism>
<feature type="non-terminal residue" evidence="2">
    <location>
        <position position="1"/>
    </location>
</feature>
<protein>
    <recommendedName>
        <fullName evidence="1">BCS1 N-terminal domain-containing protein</fullName>
    </recommendedName>
</protein>
<reference evidence="2 3" key="1">
    <citation type="submission" date="2014-04" db="EMBL/GenBank/DDBJ databases">
        <authorList>
            <consortium name="DOE Joint Genome Institute"/>
            <person name="Kuo A."/>
            <person name="Martino E."/>
            <person name="Perotto S."/>
            <person name="Kohler A."/>
            <person name="Nagy L.G."/>
            <person name="Floudas D."/>
            <person name="Copeland A."/>
            <person name="Barry K.W."/>
            <person name="Cichocki N."/>
            <person name="Veneault-Fourrey C."/>
            <person name="LaButti K."/>
            <person name="Lindquist E.A."/>
            <person name="Lipzen A."/>
            <person name="Lundell T."/>
            <person name="Morin E."/>
            <person name="Murat C."/>
            <person name="Sun H."/>
            <person name="Tunlid A."/>
            <person name="Henrissat B."/>
            <person name="Grigoriev I.V."/>
            <person name="Hibbett D.S."/>
            <person name="Martin F."/>
            <person name="Nordberg H.P."/>
            <person name="Cantor M.N."/>
            <person name="Hua S.X."/>
        </authorList>
    </citation>
    <scope>NUCLEOTIDE SEQUENCE [LARGE SCALE GENOMIC DNA]</scope>
    <source>
        <strain evidence="2 3">Zn</strain>
    </source>
</reference>
<dbReference type="Pfam" id="PF08740">
    <property type="entry name" value="BCS1_N"/>
    <property type="match status" value="1"/>
</dbReference>
<sequence length="90" mass="10387">DPSILKEFLEECRANFLDKDGTRTVIYRSSCSIALTKPVWRRCMSRKARPLSTIFLAASVKEPLIRDATDYLHPVSLTWYSNHGIPYRRG</sequence>
<keyword evidence="3" id="KW-1185">Reference proteome</keyword>
<gene>
    <name evidence="2" type="ORF">OIDMADRAFT_135509</name>
</gene>
<dbReference type="InterPro" id="IPR014851">
    <property type="entry name" value="BCS1_N"/>
</dbReference>
<accession>A0A0C3C6Q8</accession>
<dbReference type="EMBL" id="KN832889">
    <property type="protein sequence ID" value="KIM94568.1"/>
    <property type="molecule type" value="Genomic_DNA"/>
</dbReference>
<feature type="domain" description="BCS1 N-terminal" evidence="1">
    <location>
        <begin position="1"/>
        <end position="54"/>
    </location>
</feature>
<name>A0A0C3C6Q8_OIDMZ</name>
<dbReference type="STRING" id="913774.A0A0C3C6Q8"/>
<dbReference type="OrthoDB" id="10251412at2759"/>
<evidence type="ECO:0000313" key="3">
    <source>
        <dbReference type="Proteomes" id="UP000054321"/>
    </source>
</evidence>
<dbReference type="InParanoid" id="A0A0C3C6Q8"/>
<dbReference type="Proteomes" id="UP000054321">
    <property type="component" value="Unassembled WGS sequence"/>
</dbReference>
<dbReference type="AlphaFoldDB" id="A0A0C3C6Q8"/>
<proteinExistence type="predicted"/>
<evidence type="ECO:0000259" key="1">
    <source>
        <dbReference type="Pfam" id="PF08740"/>
    </source>
</evidence>
<reference evidence="3" key="2">
    <citation type="submission" date="2015-01" db="EMBL/GenBank/DDBJ databases">
        <title>Evolutionary Origins and Diversification of the Mycorrhizal Mutualists.</title>
        <authorList>
            <consortium name="DOE Joint Genome Institute"/>
            <consortium name="Mycorrhizal Genomics Consortium"/>
            <person name="Kohler A."/>
            <person name="Kuo A."/>
            <person name="Nagy L.G."/>
            <person name="Floudas D."/>
            <person name="Copeland A."/>
            <person name="Barry K.W."/>
            <person name="Cichocki N."/>
            <person name="Veneault-Fourrey C."/>
            <person name="LaButti K."/>
            <person name="Lindquist E.A."/>
            <person name="Lipzen A."/>
            <person name="Lundell T."/>
            <person name="Morin E."/>
            <person name="Murat C."/>
            <person name="Riley R."/>
            <person name="Ohm R."/>
            <person name="Sun H."/>
            <person name="Tunlid A."/>
            <person name="Henrissat B."/>
            <person name="Grigoriev I.V."/>
            <person name="Hibbett D.S."/>
            <person name="Martin F."/>
        </authorList>
    </citation>
    <scope>NUCLEOTIDE SEQUENCE [LARGE SCALE GENOMIC DNA]</scope>
    <source>
        <strain evidence="3">Zn</strain>
    </source>
</reference>
<evidence type="ECO:0000313" key="2">
    <source>
        <dbReference type="EMBL" id="KIM94568.1"/>
    </source>
</evidence>